<evidence type="ECO:0000313" key="4">
    <source>
        <dbReference type="Proteomes" id="UP000326641"/>
    </source>
</evidence>
<name>A0A564WB67_9PROT</name>
<feature type="region of interest" description="Disordered" evidence="2">
    <location>
        <begin position="1"/>
        <end position="72"/>
    </location>
</feature>
<feature type="compositionally biased region" description="Low complexity" evidence="2">
    <location>
        <begin position="36"/>
        <end position="69"/>
    </location>
</feature>
<dbReference type="AlphaFoldDB" id="A0A564WB67"/>
<evidence type="ECO:0000256" key="1">
    <source>
        <dbReference type="SAM" id="Coils"/>
    </source>
</evidence>
<dbReference type="Proteomes" id="UP000326641">
    <property type="component" value="Unassembled WGS sequence"/>
</dbReference>
<reference evidence="3" key="1">
    <citation type="submission" date="2018-11" db="EMBL/GenBank/DDBJ databases">
        <authorList>
            <person name="Onetto C."/>
        </authorList>
    </citation>
    <scope>NUCLEOTIDE SEQUENCE [LARGE SCALE GENOMIC DNA]</scope>
</reference>
<evidence type="ECO:0000313" key="3">
    <source>
        <dbReference type="EMBL" id="VUX45521.1"/>
    </source>
</evidence>
<dbReference type="EMBL" id="UXAT02000005">
    <property type="protein sequence ID" value="VUX45521.1"/>
    <property type="molecule type" value="Genomic_DNA"/>
</dbReference>
<sequence>MSTVAKGDSPEGAPESTRVEEAATIAEASQTEVSQADTAEAAATAAATSSATAMPASSPARPSAEAPAPRKGGGVGTVLRTLIVVAVLAAVAWFTQPQWRPLLAQYFPGLVPPEAAPAASLADLNKLDRDLRARIESLEAALSKLKTEAAEAEKRFAAAMTQHEEMVAAAAPAPAGGEAATPAAANPLPLFQERADAMEQRVDSVARRIDALEQRTGGIDRRTQATEQRGDALAQRLETQDQEMGRVLGALGNAEGVAPRVDALEKDSLQAKRLADSLRELRETAVVTRDEATSVHLAVLATNQLTIAVNRSGPFAAELKALQAVAPESARPALDTLAPYAATGVLAEETLKARFPAVARAVAATKVTLSGDTWTERTLNRLTQLVSVRKTGPDAIAAGGTDGRLAEAEQVLAKSDLAAAVKALEGLDTPAAAEAAAPWIEAAKARLAVDEALVAVQASLVAQPAGSGS</sequence>
<keyword evidence="4" id="KW-1185">Reference proteome</keyword>
<comment type="caution">
    <text evidence="3">The sequence shown here is derived from an EMBL/GenBank/DDBJ whole genome shotgun (WGS) entry which is preliminary data.</text>
</comment>
<gene>
    <name evidence="3" type="ORF">DF3PA_130019</name>
</gene>
<organism evidence="3 4">
    <name type="scientific">Candidatus Defluviicoccus seviourii</name>
    <dbReference type="NCBI Taxonomy" id="2565273"/>
    <lineage>
        <taxon>Bacteria</taxon>
        <taxon>Pseudomonadati</taxon>
        <taxon>Pseudomonadota</taxon>
        <taxon>Alphaproteobacteria</taxon>
        <taxon>Rhodospirillales</taxon>
        <taxon>Rhodospirillaceae</taxon>
        <taxon>Defluviicoccus</taxon>
    </lineage>
</organism>
<feature type="coiled-coil region" evidence="1">
    <location>
        <begin position="121"/>
        <end position="162"/>
    </location>
</feature>
<proteinExistence type="predicted"/>
<accession>A0A564WB67</accession>
<evidence type="ECO:0000256" key="2">
    <source>
        <dbReference type="SAM" id="MobiDB-lite"/>
    </source>
</evidence>
<dbReference type="SUPFAM" id="SSF57997">
    <property type="entry name" value="Tropomyosin"/>
    <property type="match status" value="1"/>
</dbReference>
<protein>
    <submittedName>
        <fullName evidence="3">Uncharacterized protein</fullName>
    </submittedName>
</protein>
<keyword evidence="1" id="KW-0175">Coiled coil</keyword>